<evidence type="ECO:0000313" key="2">
    <source>
        <dbReference type="EMBL" id="TGL63923.1"/>
    </source>
</evidence>
<organism evidence="2 3">
    <name type="scientific">Leptospira ognonensis</name>
    <dbReference type="NCBI Taxonomy" id="2484945"/>
    <lineage>
        <taxon>Bacteria</taxon>
        <taxon>Pseudomonadati</taxon>
        <taxon>Spirochaetota</taxon>
        <taxon>Spirochaetia</taxon>
        <taxon>Leptospirales</taxon>
        <taxon>Leptospiraceae</taxon>
        <taxon>Leptospira</taxon>
    </lineage>
</organism>
<dbReference type="InterPro" id="IPR036869">
    <property type="entry name" value="J_dom_sf"/>
</dbReference>
<protein>
    <submittedName>
        <fullName evidence="2">Molecular chaperone DnaJ</fullName>
    </submittedName>
</protein>
<proteinExistence type="predicted"/>
<dbReference type="RefSeq" id="WP_135621419.1">
    <property type="nucleotide sequence ID" value="NZ_RQGD01000002.1"/>
</dbReference>
<comment type="caution">
    <text evidence="2">The sequence shown here is derived from an EMBL/GenBank/DDBJ whole genome shotgun (WGS) entry which is preliminary data.</text>
</comment>
<dbReference type="AlphaFoldDB" id="A0A4R9KFA0"/>
<feature type="domain" description="J" evidence="1">
    <location>
        <begin position="9"/>
        <end position="77"/>
    </location>
</feature>
<dbReference type="Proteomes" id="UP000297693">
    <property type="component" value="Unassembled WGS sequence"/>
</dbReference>
<reference evidence="2" key="1">
    <citation type="journal article" date="2019" name="PLoS Negl. Trop. Dis.">
        <title>Revisiting the worldwide diversity of Leptospira species in the environment.</title>
        <authorList>
            <person name="Vincent A.T."/>
            <person name="Schiettekatte O."/>
            <person name="Bourhy P."/>
            <person name="Veyrier F.J."/>
            <person name="Picardeau M."/>
        </authorList>
    </citation>
    <scope>NUCLEOTIDE SEQUENCE [LARGE SCALE GENOMIC DNA]</scope>
    <source>
        <strain evidence="2">201702476</strain>
    </source>
</reference>
<dbReference type="SUPFAM" id="SSF46565">
    <property type="entry name" value="Chaperone J-domain"/>
    <property type="match status" value="1"/>
</dbReference>
<sequence>MDQKLLLNEALSFLHLTESSTEQDLKTTYHQLAKKYHPDSGEFDSDILFHELQKHHEFLKSYLSDHGSFRFKSKEIPGHNKKEPKKEGSDPIFNLYKLAKEEETKAILDYFERTKNTPLHLDELKNKNLIELRFKLEPVRKKYQEIVSEHPDSIWAKDSKDSLQRISVWWR</sequence>
<keyword evidence="3" id="KW-1185">Reference proteome</keyword>
<dbReference type="Gene3D" id="1.10.287.110">
    <property type="entry name" value="DnaJ domain"/>
    <property type="match status" value="1"/>
</dbReference>
<evidence type="ECO:0000259" key="1">
    <source>
        <dbReference type="PROSITE" id="PS50076"/>
    </source>
</evidence>
<dbReference type="CDD" id="cd06257">
    <property type="entry name" value="DnaJ"/>
    <property type="match status" value="1"/>
</dbReference>
<name>A0A4R9KFA0_9LEPT</name>
<dbReference type="PROSITE" id="PS50076">
    <property type="entry name" value="DNAJ_2"/>
    <property type="match status" value="1"/>
</dbReference>
<dbReference type="InterPro" id="IPR001623">
    <property type="entry name" value="DnaJ_domain"/>
</dbReference>
<dbReference type="EMBL" id="RQGD01000002">
    <property type="protein sequence ID" value="TGL63923.1"/>
    <property type="molecule type" value="Genomic_DNA"/>
</dbReference>
<accession>A0A4R9KFA0</accession>
<dbReference type="Pfam" id="PF00226">
    <property type="entry name" value="DnaJ"/>
    <property type="match status" value="1"/>
</dbReference>
<dbReference type="OrthoDB" id="9779889at2"/>
<evidence type="ECO:0000313" key="3">
    <source>
        <dbReference type="Proteomes" id="UP000297693"/>
    </source>
</evidence>
<gene>
    <name evidence="2" type="ORF">EHQ58_00740</name>
</gene>